<dbReference type="Proteomes" id="UP000316988">
    <property type="component" value="Unassembled WGS sequence"/>
</dbReference>
<keyword evidence="2" id="KW-0812">Transmembrane</keyword>
<feature type="compositionally biased region" description="Polar residues" evidence="1">
    <location>
        <begin position="354"/>
        <end position="367"/>
    </location>
</feature>
<keyword evidence="2" id="KW-0472">Membrane</keyword>
<dbReference type="InterPro" id="IPR023908">
    <property type="entry name" value="xxxLxxG_rpt"/>
</dbReference>
<evidence type="ECO:0000256" key="2">
    <source>
        <dbReference type="SAM" id="Phobius"/>
    </source>
</evidence>
<accession>A0A554SG47</accession>
<comment type="caution">
    <text evidence="4">The sequence shown here is derived from an EMBL/GenBank/DDBJ whole genome shotgun (WGS) entry which is preliminary data.</text>
</comment>
<dbReference type="NCBIfam" id="TIGR03057">
    <property type="entry name" value="xxxLxxG_by_4"/>
    <property type="match status" value="12"/>
</dbReference>
<dbReference type="AlphaFoldDB" id="A0A554SG47"/>
<dbReference type="RefSeq" id="WP_143912530.1">
    <property type="nucleotide sequence ID" value="NZ_VLNT01000003.1"/>
</dbReference>
<evidence type="ECO:0000313" key="5">
    <source>
        <dbReference type="Proteomes" id="UP000316988"/>
    </source>
</evidence>
<keyword evidence="3" id="KW-0732">Signal</keyword>
<dbReference type="OrthoDB" id="3199549at2"/>
<feature type="chain" id="PRO_5039282472" evidence="3">
    <location>
        <begin position="23"/>
        <end position="864"/>
    </location>
</feature>
<dbReference type="EMBL" id="VLNT01000003">
    <property type="protein sequence ID" value="TSD65319.1"/>
    <property type="molecule type" value="Genomic_DNA"/>
</dbReference>
<evidence type="ECO:0000256" key="1">
    <source>
        <dbReference type="SAM" id="MobiDB-lite"/>
    </source>
</evidence>
<dbReference type="PROSITE" id="PS51257">
    <property type="entry name" value="PROKAR_LIPOPROTEIN"/>
    <property type="match status" value="1"/>
</dbReference>
<name>A0A554SG47_9ACTN</name>
<organism evidence="4 5">
    <name type="scientific">Aeromicrobium piscarium</name>
    <dbReference type="NCBI Taxonomy" id="2590901"/>
    <lineage>
        <taxon>Bacteria</taxon>
        <taxon>Bacillati</taxon>
        <taxon>Actinomycetota</taxon>
        <taxon>Actinomycetes</taxon>
        <taxon>Propionibacteriales</taxon>
        <taxon>Nocardioidaceae</taxon>
        <taxon>Aeromicrobium</taxon>
    </lineage>
</organism>
<gene>
    <name evidence="4" type="ORF">FNM00_06375</name>
</gene>
<keyword evidence="5" id="KW-1185">Reference proteome</keyword>
<feature type="signal peptide" evidence="3">
    <location>
        <begin position="1"/>
        <end position="22"/>
    </location>
</feature>
<feature type="region of interest" description="Disordered" evidence="1">
    <location>
        <begin position="346"/>
        <end position="368"/>
    </location>
</feature>
<proteinExistence type="predicted"/>
<dbReference type="Gene3D" id="1.10.287.950">
    <property type="entry name" value="Methyl-accepting chemotaxis protein"/>
    <property type="match status" value="1"/>
</dbReference>
<evidence type="ECO:0000256" key="3">
    <source>
        <dbReference type="SAM" id="SignalP"/>
    </source>
</evidence>
<keyword evidence="2" id="KW-1133">Transmembrane helix</keyword>
<reference evidence="4 5" key="1">
    <citation type="submission" date="2019-07" db="EMBL/GenBank/DDBJ databases">
        <authorList>
            <person name="Zhao L.H."/>
        </authorList>
    </citation>
    <scope>NUCLEOTIDE SEQUENCE [LARGE SCALE GENOMIC DNA]</scope>
    <source>
        <strain evidence="4 5">Co35</strain>
    </source>
</reference>
<sequence>MRRQRKAAVVTLAAVSGCLVLATQAPMVASAAATGVKGDVSITNTETVDAKLSATGRVSSQRIYDQLVVTGDGTVDIENPVSTDSLRNLNGFGGPSVRDGKQRISTSVKGEKAYRSVADYDGDLPVDVRAEYRLDGEKVKPGDVVGKDGTLEVIYSVRNMTGEQQEVTYTDGEGNEQTRMMAVVVPLVGSMSTVLPSNFTDVQSEQANAAGDGKGGTLLSFTMTLFPPIGSDRTTFGYTAEITDGIIPEANMSVLPVNPLESPSFSGGAASYKGGAESGVDLTEGAAKIDQNLLKIRDGAEELVAGILQLDDGAGQLRSGTGELSAGANKLSGGAGELNSGAQQLNAGAGRANSGAQQLSDGAQKANSGAVRLRDGSAQVSEGNSALFDGLRQLAAGTAQLKTGSGDLDSGATRLVTGAGELDDGAQQLSAGLVQLAGGSAQVASGATNLAKGAGTLDEGLKNAAENAPLLVQGAGQLSGGLDQLAGSLPQAQAGVSGVAGGLGQLNTSLGQIRAGVLGLKGYAPLIQDATARTQFEGAVDQLAVGLEQGSGGLTTTMIPTLQQVSGGLQAAVSGLGAAGEEDTLRGGAAQLVAGLQALETGLDQASAGSGALYEGAQKLAEGATQVNTGVPTLRDGAGRLAGGTADLRENSKVLKDGTSRLSAGAVQVDGGTRTATGAAGQLADGSSQVATGLVELQSGLGRLAPGAAELANGTVQLFAGTVRLAAGTGELAPGAVKLAEGAGKLNEGAGKLADGLDQAAQKAPALPEGAQQLSEQGTSQLINVGNATAMDYGEKYALIEAGAERAAQLQPYGSPEGATSRTAYKLTLSAEDGEDRANVLRAGAAAVVALLGLGGLALRRRLR</sequence>
<feature type="transmembrane region" description="Helical" evidence="2">
    <location>
        <begin position="840"/>
        <end position="859"/>
    </location>
</feature>
<protein>
    <submittedName>
        <fullName evidence="4">Uncharacterized protein</fullName>
    </submittedName>
</protein>
<evidence type="ECO:0000313" key="4">
    <source>
        <dbReference type="EMBL" id="TSD65319.1"/>
    </source>
</evidence>